<dbReference type="EMBL" id="UYRT01080924">
    <property type="protein sequence ID" value="VDN23619.1"/>
    <property type="molecule type" value="Genomic_DNA"/>
</dbReference>
<sequence length="263" mass="29509">MRLRGRKLSDSSSSDFLFQDADFPLKLFVPIITIYLAICSLIVIAIDHSSKPYTRMSFGDAFYFSILGDKLITVDQLISYMTMATIGLGDVMPTNVEHNPLIALTFPLLAIALPVFEDNVIQRDHIFQIDDENAYIPDGGRTRSATMASIYGATLGIFSCDFDSNHEGSSQMQPGMPVILESKTDDSLRRGEFHVKLILSANLGQKTKINAVNSDKDLNRSIRRKLLRQKSVQYPAQQPVRRIRTVSQPIVERIRTISEDIPI</sequence>
<keyword evidence="1" id="KW-1133">Transmembrane helix</keyword>
<evidence type="ECO:0000256" key="1">
    <source>
        <dbReference type="SAM" id="Phobius"/>
    </source>
</evidence>
<dbReference type="WBParaSite" id="GPUH_0001414701-mRNA-1">
    <property type="protein sequence ID" value="GPUH_0001414701-mRNA-1"/>
    <property type="gene ID" value="GPUH_0001414701"/>
</dbReference>
<feature type="transmembrane region" description="Helical" evidence="1">
    <location>
        <begin position="27"/>
        <end position="46"/>
    </location>
</feature>
<accession>A0A183DZJ1</accession>
<dbReference type="SUPFAM" id="SSF81324">
    <property type="entry name" value="Voltage-gated potassium channels"/>
    <property type="match status" value="1"/>
</dbReference>
<keyword evidence="1" id="KW-0472">Membrane</keyword>
<evidence type="ECO:0000313" key="2">
    <source>
        <dbReference type="EMBL" id="VDN23619.1"/>
    </source>
</evidence>
<keyword evidence="3" id="KW-1185">Reference proteome</keyword>
<dbReference type="Gene3D" id="1.10.287.70">
    <property type="match status" value="1"/>
</dbReference>
<dbReference type="Proteomes" id="UP000271098">
    <property type="component" value="Unassembled WGS sequence"/>
</dbReference>
<protein>
    <submittedName>
        <fullName evidence="4">Ion_trans_2 domain-containing protein</fullName>
    </submittedName>
</protein>
<gene>
    <name evidence="2" type="ORF">GPUH_LOCUS14132</name>
</gene>
<organism evidence="4">
    <name type="scientific">Gongylonema pulchrum</name>
    <dbReference type="NCBI Taxonomy" id="637853"/>
    <lineage>
        <taxon>Eukaryota</taxon>
        <taxon>Metazoa</taxon>
        <taxon>Ecdysozoa</taxon>
        <taxon>Nematoda</taxon>
        <taxon>Chromadorea</taxon>
        <taxon>Rhabditida</taxon>
        <taxon>Spirurina</taxon>
        <taxon>Spiruromorpha</taxon>
        <taxon>Spiruroidea</taxon>
        <taxon>Gongylonematidae</taxon>
        <taxon>Gongylonema</taxon>
    </lineage>
</organism>
<name>A0A183DZJ1_9BILA</name>
<proteinExistence type="predicted"/>
<evidence type="ECO:0000313" key="4">
    <source>
        <dbReference type="WBParaSite" id="GPUH_0001414701-mRNA-1"/>
    </source>
</evidence>
<evidence type="ECO:0000313" key="3">
    <source>
        <dbReference type="Proteomes" id="UP000271098"/>
    </source>
</evidence>
<reference evidence="4" key="1">
    <citation type="submission" date="2016-06" db="UniProtKB">
        <authorList>
            <consortium name="WormBaseParasite"/>
        </authorList>
    </citation>
    <scope>IDENTIFICATION</scope>
</reference>
<dbReference type="AlphaFoldDB" id="A0A183DZJ1"/>
<keyword evidence="1" id="KW-0812">Transmembrane</keyword>
<reference evidence="2 3" key="2">
    <citation type="submission" date="2018-11" db="EMBL/GenBank/DDBJ databases">
        <authorList>
            <consortium name="Pathogen Informatics"/>
        </authorList>
    </citation>
    <scope>NUCLEOTIDE SEQUENCE [LARGE SCALE GENOMIC DNA]</scope>
</reference>